<keyword evidence="3" id="KW-1185">Reference proteome</keyword>
<evidence type="ECO:0000313" key="2">
    <source>
        <dbReference type="EMBL" id="CDH47482.1"/>
    </source>
</evidence>
<sequence>MKRKKEPIVSFKLDPGNPPPLTAEQRAELDALAQRPDSEIDYADIPQSTATETWWLAVRSPLHKPVKKQLTARLDADVLAWLKVKGRGYQSRMNAILRNAMLDELDRK</sequence>
<accession>A0A7U7GFK1</accession>
<organism evidence="2 3">
    <name type="scientific">Candidatus Contendobacter odensis Run_B_J11</name>
    <dbReference type="NCBI Taxonomy" id="1400861"/>
    <lineage>
        <taxon>Bacteria</taxon>
        <taxon>Pseudomonadati</taxon>
        <taxon>Pseudomonadota</taxon>
        <taxon>Gammaproteobacteria</taxon>
        <taxon>Candidatus Competibacteraceae</taxon>
        <taxon>Candidatus Contendibacter</taxon>
    </lineage>
</organism>
<dbReference type="EMBL" id="CBTK010000302">
    <property type="protein sequence ID" value="CDH47482.1"/>
    <property type="molecule type" value="Genomic_DNA"/>
</dbReference>
<proteinExistence type="predicted"/>
<dbReference type="RefSeq" id="WP_034436529.1">
    <property type="nucleotide sequence ID" value="NZ_CBTK010000302.1"/>
</dbReference>
<dbReference type="Proteomes" id="UP000019184">
    <property type="component" value="Unassembled WGS sequence"/>
</dbReference>
<dbReference type="AlphaFoldDB" id="A0A7U7GFK1"/>
<name>A0A7U7GFK1_9GAMM</name>
<evidence type="ECO:0008006" key="4">
    <source>
        <dbReference type="Google" id="ProtNLM"/>
    </source>
</evidence>
<evidence type="ECO:0000256" key="1">
    <source>
        <dbReference type="SAM" id="MobiDB-lite"/>
    </source>
</evidence>
<dbReference type="InterPro" id="IPR025528">
    <property type="entry name" value="BrnA_antitoxin"/>
</dbReference>
<gene>
    <name evidence="2" type="ORF">BN874_830035</name>
</gene>
<comment type="caution">
    <text evidence="2">The sequence shown here is derived from an EMBL/GenBank/DDBJ whole genome shotgun (WGS) entry which is preliminary data.</text>
</comment>
<reference evidence="2 3" key="1">
    <citation type="journal article" date="2014" name="ISME J.">
        <title>Candidatus Competibacter-lineage genomes retrieved from metagenomes reveal functional metabolic diversity.</title>
        <authorList>
            <person name="McIlroy S.J."/>
            <person name="Albertsen M."/>
            <person name="Andresen E.K."/>
            <person name="Saunders A.M."/>
            <person name="Kristiansen R."/>
            <person name="Stokholm-Bjerregaard M."/>
            <person name="Nielsen K.L."/>
            <person name="Nielsen P.H."/>
        </authorList>
    </citation>
    <scope>NUCLEOTIDE SEQUENCE [LARGE SCALE GENOMIC DNA]</scope>
    <source>
        <strain evidence="2 3">Run_B_J11</strain>
    </source>
</reference>
<protein>
    <recommendedName>
        <fullName evidence="4">Cytoplasmic protein</fullName>
    </recommendedName>
</protein>
<feature type="region of interest" description="Disordered" evidence="1">
    <location>
        <begin position="1"/>
        <end position="20"/>
    </location>
</feature>
<dbReference type="Pfam" id="PF14384">
    <property type="entry name" value="BrnA_antitoxin"/>
    <property type="match status" value="1"/>
</dbReference>
<evidence type="ECO:0000313" key="3">
    <source>
        <dbReference type="Proteomes" id="UP000019184"/>
    </source>
</evidence>
<dbReference type="OrthoDB" id="9796641at2"/>